<reference evidence="2 3" key="1">
    <citation type="submission" date="2016-10" db="EMBL/GenBank/DDBJ databases">
        <authorList>
            <person name="Varghese N."/>
            <person name="Submissions S."/>
        </authorList>
    </citation>
    <scope>NUCLEOTIDE SEQUENCE [LARGE SCALE GENOMIC DNA]</scope>
    <source>
        <strain evidence="2 3">Gm-149</strain>
    </source>
</reference>
<dbReference type="PANTHER" id="PTHR31157:SF1">
    <property type="entry name" value="SCP DOMAIN-CONTAINING PROTEIN"/>
    <property type="match status" value="1"/>
</dbReference>
<sequence length="157" mass="17615">MVLFALNSCSADSNDVGDYTSKVKSGLVENYTYSTLETETLNAINEYRVSIGLNRLEVINHISFKSEEHDIYMINKKGLNHDDFTSRSENIMKVLGAITVAENIALNYNTPNSVLNAWLNSPKHKAVVVGNFTHFGISIREDTETGKKYFTNIFAKI</sequence>
<dbReference type="SUPFAM" id="SSF55797">
    <property type="entry name" value="PR-1-like"/>
    <property type="match status" value="1"/>
</dbReference>
<gene>
    <name evidence="2" type="ORF">SAMN05192550_3035</name>
</gene>
<dbReference type="Pfam" id="PF00188">
    <property type="entry name" value="CAP"/>
    <property type="match status" value="1"/>
</dbReference>
<evidence type="ECO:0000313" key="2">
    <source>
        <dbReference type="EMBL" id="SDJ92508.1"/>
    </source>
</evidence>
<keyword evidence="3" id="KW-1185">Reference proteome</keyword>
<dbReference type="PANTHER" id="PTHR31157">
    <property type="entry name" value="SCP DOMAIN-CONTAINING PROTEIN"/>
    <property type="match status" value="1"/>
</dbReference>
<evidence type="ECO:0000313" key="3">
    <source>
        <dbReference type="Proteomes" id="UP000182367"/>
    </source>
</evidence>
<feature type="domain" description="SCP" evidence="1">
    <location>
        <begin position="41"/>
        <end position="151"/>
    </location>
</feature>
<dbReference type="InterPro" id="IPR035940">
    <property type="entry name" value="CAP_sf"/>
</dbReference>
<dbReference type="RefSeq" id="WP_245683149.1">
    <property type="nucleotide sequence ID" value="NZ_BJVF01000018.1"/>
</dbReference>
<protein>
    <submittedName>
        <fullName evidence="2">Cysteine-rich secretory protein family protein</fullName>
    </submittedName>
</protein>
<accession>A0A1G8XPN4</accession>
<dbReference type="CDD" id="cd05379">
    <property type="entry name" value="CAP_bacterial"/>
    <property type="match status" value="1"/>
</dbReference>
<proteinExistence type="predicted"/>
<dbReference type="EMBL" id="FNEO01000008">
    <property type="protein sequence ID" value="SDJ92508.1"/>
    <property type="molecule type" value="Genomic_DNA"/>
</dbReference>
<dbReference type="Gene3D" id="3.40.33.10">
    <property type="entry name" value="CAP"/>
    <property type="match status" value="1"/>
</dbReference>
<dbReference type="InterPro" id="IPR014044">
    <property type="entry name" value="CAP_dom"/>
</dbReference>
<dbReference type="Proteomes" id="UP000182367">
    <property type="component" value="Unassembled WGS sequence"/>
</dbReference>
<organism evidence="2 3">
    <name type="scientific">Flavobacterium glycines</name>
    <dbReference type="NCBI Taxonomy" id="551990"/>
    <lineage>
        <taxon>Bacteria</taxon>
        <taxon>Pseudomonadati</taxon>
        <taxon>Bacteroidota</taxon>
        <taxon>Flavobacteriia</taxon>
        <taxon>Flavobacteriales</taxon>
        <taxon>Flavobacteriaceae</taxon>
        <taxon>Flavobacterium</taxon>
    </lineage>
</organism>
<comment type="caution">
    <text evidence="2">The sequence shown here is derived from an EMBL/GenBank/DDBJ whole genome shotgun (WGS) entry which is preliminary data.</text>
</comment>
<name>A0A1G8XPN4_9FLAO</name>
<evidence type="ECO:0000259" key="1">
    <source>
        <dbReference type="Pfam" id="PF00188"/>
    </source>
</evidence>